<dbReference type="EMBL" id="OZ034816">
    <property type="protein sequence ID" value="CAL1375743.1"/>
    <property type="molecule type" value="Genomic_DNA"/>
</dbReference>
<dbReference type="InterPro" id="IPR053197">
    <property type="entry name" value="F-box_SCFL_complex_component"/>
</dbReference>
<dbReference type="CDD" id="cd22160">
    <property type="entry name" value="F-box_AtFBL13-like"/>
    <property type="match status" value="1"/>
</dbReference>
<dbReference type="PANTHER" id="PTHR34223">
    <property type="entry name" value="OS11G0201299 PROTEIN"/>
    <property type="match status" value="1"/>
</dbReference>
<protein>
    <recommendedName>
        <fullName evidence="1">F-box domain-containing protein</fullName>
    </recommendedName>
</protein>
<sequence length="304" mass="35031">MNGSKETGKERRCDRLSDLPAPVIHHILSFLDTKLAVQTSVLSRLWRFAWKHVPVLNFQQSYFQIYSSFHRFSDLFGWISSCNLKTLKLRGFYLDIGFRSPRFRMLTTLKLVTCLVACGDEEVVFEPFSNFPCLKHLVVADCLCCDDSDTNTQRRIKIHGLELLSLKLECAVFDKIDIYAPKLELFSFLDYVACIRLSDLSLPSLDYADIGFHKVKQGFVHGEKKELIMLRLISMFQCLQNAKSLKLNGGILQLMSEFHGVWEDQPSPFTRLKSLILDFESVRYEHVDYFLKGSSSTSPNVEFI</sequence>
<dbReference type="Gene3D" id="1.20.1280.50">
    <property type="match status" value="1"/>
</dbReference>
<dbReference type="Pfam" id="PF00646">
    <property type="entry name" value="F-box"/>
    <property type="match status" value="1"/>
</dbReference>
<name>A0AAV2DQE4_9ROSI</name>
<evidence type="ECO:0000313" key="3">
    <source>
        <dbReference type="Proteomes" id="UP001497516"/>
    </source>
</evidence>
<dbReference type="InterPro" id="IPR036047">
    <property type="entry name" value="F-box-like_dom_sf"/>
</dbReference>
<dbReference type="PANTHER" id="PTHR34223:SF51">
    <property type="entry name" value="OS06G0556300 PROTEIN"/>
    <property type="match status" value="1"/>
</dbReference>
<evidence type="ECO:0000313" key="2">
    <source>
        <dbReference type="EMBL" id="CAL1375743.1"/>
    </source>
</evidence>
<reference evidence="2 3" key="1">
    <citation type="submission" date="2024-04" db="EMBL/GenBank/DDBJ databases">
        <authorList>
            <person name="Fracassetti M."/>
        </authorList>
    </citation>
    <scope>NUCLEOTIDE SEQUENCE [LARGE SCALE GENOMIC DNA]</scope>
</reference>
<dbReference type="AlphaFoldDB" id="A0AAV2DQE4"/>
<feature type="domain" description="F-box" evidence="1">
    <location>
        <begin position="16"/>
        <end position="55"/>
    </location>
</feature>
<dbReference type="Proteomes" id="UP001497516">
    <property type="component" value="Chromosome 3"/>
</dbReference>
<proteinExistence type="predicted"/>
<dbReference type="SUPFAM" id="SSF81383">
    <property type="entry name" value="F-box domain"/>
    <property type="match status" value="1"/>
</dbReference>
<evidence type="ECO:0000259" key="1">
    <source>
        <dbReference type="Pfam" id="PF00646"/>
    </source>
</evidence>
<keyword evidence="3" id="KW-1185">Reference proteome</keyword>
<organism evidence="2 3">
    <name type="scientific">Linum trigynum</name>
    <dbReference type="NCBI Taxonomy" id="586398"/>
    <lineage>
        <taxon>Eukaryota</taxon>
        <taxon>Viridiplantae</taxon>
        <taxon>Streptophyta</taxon>
        <taxon>Embryophyta</taxon>
        <taxon>Tracheophyta</taxon>
        <taxon>Spermatophyta</taxon>
        <taxon>Magnoliopsida</taxon>
        <taxon>eudicotyledons</taxon>
        <taxon>Gunneridae</taxon>
        <taxon>Pentapetalae</taxon>
        <taxon>rosids</taxon>
        <taxon>fabids</taxon>
        <taxon>Malpighiales</taxon>
        <taxon>Linaceae</taxon>
        <taxon>Linum</taxon>
    </lineage>
</organism>
<dbReference type="InterPro" id="IPR001810">
    <property type="entry name" value="F-box_dom"/>
</dbReference>
<dbReference type="InterPro" id="IPR053781">
    <property type="entry name" value="F-box_AtFBL13-like"/>
</dbReference>
<accession>A0AAV2DQE4</accession>
<gene>
    <name evidence="2" type="ORF">LTRI10_LOCUS17522</name>
</gene>